<keyword evidence="3" id="KW-1185">Reference proteome</keyword>
<feature type="compositionally biased region" description="Low complexity" evidence="1">
    <location>
        <begin position="692"/>
        <end position="706"/>
    </location>
</feature>
<feature type="region of interest" description="Disordered" evidence="1">
    <location>
        <begin position="404"/>
        <end position="458"/>
    </location>
</feature>
<feature type="compositionally biased region" description="Polar residues" evidence="1">
    <location>
        <begin position="141"/>
        <end position="158"/>
    </location>
</feature>
<feature type="region of interest" description="Disordered" evidence="1">
    <location>
        <begin position="496"/>
        <end position="517"/>
    </location>
</feature>
<reference evidence="2 3" key="1">
    <citation type="submission" date="2021-12" db="EMBL/GenBank/DDBJ databases">
        <title>High titer production of polyol ester of fatty acids by Rhodotorula paludigena BS15 towards product separation-free biomass refinery.</title>
        <authorList>
            <person name="Mano J."/>
            <person name="Ono H."/>
            <person name="Tanaka T."/>
            <person name="Naito K."/>
            <person name="Sushida H."/>
            <person name="Ike M."/>
            <person name="Tokuyasu K."/>
            <person name="Kitaoka M."/>
        </authorList>
    </citation>
    <scope>NUCLEOTIDE SEQUENCE [LARGE SCALE GENOMIC DNA]</scope>
    <source>
        <strain evidence="2 3">BS15</strain>
    </source>
</reference>
<evidence type="ECO:0000256" key="1">
    <source>
        <dbReference type="SAM" id="MobiDB-lite"/>
    </source>
</evidence>
<organism evidence="2 3">
    <name type="scientific">Rhodotorula paludigena</name>
    <dbReference type="NCBI Taxonomy" id="86838"/>
    <lineage>
        <taxon>Eukaryota</taxon>
        <taxon>Fungi</taxon>
        <taxon>Dikarya</taxon>
        <taxon>Basidiomycota</taxon>
        <taxon>Pucciniomycotina</taxon>
        <taxon>Microbotryomycetes</taxon>
        <taxon>Sporidiobolales</taxon>
        <taxon>Sporidiobolaceae</taxon>
        <taxon>Rhodotorula</taxon>
    </lineage>
</organism>
<feature type="compositionally biased region" description="Low complexity" evidence="1">
    <location>
        <begin position="43"/>
        <end position="55"/>
    </location>
</feature>
<dbReference type="EMBL" id="BQKY01000016">
    <property type="protein sequence ID" value="GJN94195.1"/>
    <property type="molecule type" value="Genomic_DNA"/>
</dbReference>
<feature type="region of interest" description="Disordered" evidence="1">
    <location>
        <begin position="728"/>
        <end position="853"/>
    </location>
</feature>
<evidence type="ECO:0008006" key="4">
    <source>
        <dbReference type="Google" id="ProtNLM"/>
    </source>
</evidence>
<feature type="region of interest" description="Disordered" evidence="1">
    <location>
        <begin position="865"/>
        <end position="903"/>
    </location>
</feature>
<feature type="compositionally biased region" description="Basic residues" evidence="1">
    <location>
        <begin position="20"/>
        <end position="29"/>
    </location>
</feature>
<name>A0AAV5GW70_9BASI</name>
<proteinExistence type="predicted"/>
<feature type="compositionally biased region" description="Low complexity" evidence="1">
    <location>
        <begin position="791"/>
        <end position="813"/>
    </location>
</feature>
<dbReference type="Proteomes" id="UP001342314">
    <property type="component" value="Unassembled WGS sequence"/>
</dbReference>
<protein>
    <recommendedName>
        <fullName evidence="4">Proteophosphoglycan ppg4</fullName>
    </recommendedName>
</protein>
<evidence type="ECO:0000313" key="2">
    <source>
        <dbReference type="EMBL" id="GJN94195.1"/>
    </source>
</evidence>
<feature type="compositionally biased region" description="Gly residues" evidence="1">
    <location>
        <begin position="74"/>
        <end position="83"/>
    </location>
</feature>
<feature type="compositionally biased region" description="Low complexity" evidence="1">
    <location>
        <begin position="113"/>
        <end position="124"/>
    </location>
</feature>
<feature type="region of interest" description="Disordered" evidence="1">
    <location>
        <begin position="228"/>
        <end position="346"/>
    </location>
</feature>
<sequence length="903" mass="97262">MSDAGDSPYDSSPPTLKRPLQPRKKRRLNPKTLAKRAADWARAEAAVAASGLSASIHPPAPAQPSREAGKARGGDAGGEGEGSAGPRFHAAVEAAWAPPRIAVKQGRQASEQAGPAPRSLLPRAPARKGSLSLAQLDADSPLTSLGSSNEQGDPQQPSEAAANPAQVRHRREALAKPALPPGDDIPTSLDAFLSNVLPKSKKDVVQERERLAQSSPQLPVAKRAYLDRKKRVLRASSPDEDEELDAADMRARSMHIDYAPPRPSTLGRASFLGDSSLSPPAKERLLRPPYVRPLELDPPSESGLNDHQAHDEPKKRKRGREERSGENDHEAREPRRLRPGEAPRGVFLHEMEETGFAQLLELQAEERRRKKRETGGGEGGLKRMRSIRELKDDLKPALIESIKPSKKRSVAPAMRGQGGRVARLTITDQENAGAIADNDPTFRYGPQQEAQPTKAKRLGRGRQIGRPTFKFRFRPAKLPPPQRVVELNSDMRARYFKPPKDGDPPSSPIEKVDDASAVARPHRLPRPLKPTTFRFVTGVKARAAPTVELNAARALLDDAQSKQLSPLPRAHAQLAFRSSGDIDGGELGQAGGHNGAAYEPLPGDIRKHPLLRRLTTNPTFRFGTADTDPVVENSMQEDSVQIGEEGAVRIEEEDAQDQAAPVVLVPATSSQSSDELPFVPAAQPDSRRPVISPSLHGPSPSASPAASFERSALAAIRAAPSSPLERRSLLYLDEEEPSTPKRARTKSSGKSSSIGLYLRSDRSADADGYEGEDGPRRTLWLGSTPERGAAPLPFRPFSREPSSSLPVVPTSVVEAAEDGADDSTNAPADGGGAHCASLRDRDQEHDFGATPVDGALPFTQLALAARVQQKQREQHDGGVAGGGPSLMRTPPDSTKRNPGGRRL</sequence>
<accession>A0AAV5GW70</accession>
<feature type="region of interest" description="Disordered" evidence="1">
    <location>
        <begin position="359"/>
        <end position="388"/>
    </location>
</feature>
<feature type="compositionally biased region" description="Basic and acidic residues" evidence="1">
    <location>
        <begin position="307"/>
        <end position="346"/>
    </location>
</feature>
<feature type="region of interest" description="Disordered" evidence="1">
    <location>
        <begin position="1"/>
        <end position="189"/>
    </location>
</feature>
<feature type="compositionally biased region" description="Basic and acidic residues" evidence="1">
    <location>
        <begin position="837"/>
        <end position="847"/>
    </location>
</feature>
<feature type="region of interest" description="Disordered" evidence="1">
    <location>
        <begin position="667"/>
        <end position="706"/>
    </location>
</feature>
<gene>
    <name evidence="2" type="ORF">Rhopal_007269-T1</name>
</gene>
<evidence type="ECO:0000313" key="3">
    <source>
        <dbReference type="Proteomes" id="UP001342314"/>
    </source>
</evidence>
<comment type="caution">
    <text evidence="2">The sequence shown here is derived from an EMBL/GenBank/DDBJ whole genome shotgun (WGS) entry which is preliminary data.</text>
</comment>
<dbReference type="AlphaFoldDB" id="A0AAV5GW70"/>